<evidence type="ECO:0000313" key="6">
    <source>
        <dbReference type="RefSeq" id="XP_033784446.1"/>
    </source>
</evidence>
<dbReference type="CDD" id="cd17155">
    <property type="entry name" value="DCX_DCDC1"/>
    <property type="match status" value="1"/>
</dbReference>
<feature type="region of interest" description="Disordered" evidence="1">
    <location>
        <begin position="106"/>
        <end position="134"/>
    </location>
</feature>
<dbReference type="CDD" id="cd17159">
    <property type="entry name" value="DCX4_DCDC5"/>
    <property type="match status" value="1"/>
</dbReference>
<dbReference type="RefSeq" id="XP_033784447.1">
    <property type="nucleotide sequence ID" value="XM_033928556.1"/>
</dbReference>
<dbReference type="PROSITE" id="PS50231">
    <property type="entry name" value="RICIN_B_LECTIN"/>
    <property type="match status" value="1"/>
</dbReference>
<feature type="domain" description="Doublecortin" evidence="2">
    <location>
        <begin position="907"/>
        <end position="1018"/>
    </location>
</feature>
<dbReference type="KEGG" id="gsh:117352239"/>
<evidence type="ECO:0000259" key="2">
    <source>
        <dbReference type="PROSITE" id="PS50309"/>
    </source>
</evidence>
<evidence type="ECO:0000256" key="1">
    <source>
        <dbReference type="SAM" id="MobiDB-lite"/>
    </source>
</evidence>
<accession>A0A6P8QCC0</accession>
<evidence type="ECO:0000313" key="4">
    <source>
        <dbReference type="RefSeq" id="XP_033784443.1"/>
    </source>
</evidence>
<sequence length="1808" mass="202741">MANLKRPKCSSSTSGQNCGTIVRRSSMHLPHTCLEDRLVRGYLDEASTSSIPPDYMPKRLRSPYAKITITNADGKHRLKPPCTGLHSHLQSAIVVRRSGFQDCSAHQTESVPSVDGTADPASTSSTRSVSNKKRAVSAPAGQLRFSCKSHVAPVCKRQSWTIRVMAYKNGARGVFAKVAASTMKVLLEDCTEKLKLHRAAKRVFLADGTEALEPKDIPHDADIYVSTGEPFLDPFKNIKAHLLLMKKATWSINGLVLPTDIKRRKAKSILSHHIKKLTEKSTVRILVFKNGTGQEACEMVAEKDQMEKFLDMCTVKLNLSSPAKWLYGLDGRKIEDLLSIPLLDKCLQTSITPLRGPAWVSKGEGFSPSGAKIYIHRILMALQQQLKSEKNHNKELELAMDGHTGEVAQKVILSMTKKEMCTAHREVNELIDELQTAIKSYKGQLSKLTPQLQAEQEQRATYIYQHIKKLPANALLPQGMQLKVYENGKDTGETLVYISRKDLESNSTDTMQRVLQTIHQRIQGTADFSPSGLSLTPARLFDEKGKEIKNPLLLKNEQKIWVSYGEDYRSPLNPVLNLTLNCVAATEKDGITVVYKTLFDPEVDLLPCNWQVCTEFPVNYTCMNLQIHPEYEEVEPGSHFLQSKVDPQLVLCASVGTEKKSRSGGKLPQKKDLQDGPVTSACHLTDVWLLTKAGMILSRALTQICLAVGHPVTFNTDDGSSLGGYKLILQKRDKSNLQQLWGFGNEGFIFSQAYPEFVLTYLEGLNITIHQEPPRTTPPRKTESTASIEVLQNNASISSEKQHSQPTDPLGEVKQLTVALMRKLGKKHPKASAQRWAIKHESTLKPGQWKHSKVENPLWNKLTYMWPILPSGEINEDFDWPIEGQLIPNSPLLSKPPKKKADRDRPVRVRVLRNGDCEKQNPSIVVTPEVSTMLTKDVVKQKKQRAKDKTDVSTGEDVELKVCNIDIQPFLERCTVVLNLPSAARRLFDEKGHEIFLLRNLERDQLVYASCGDPWINPQLIAAQHKKRLLLSNLASDVSLIQAYCNASNPENLVLEVCGDIINGAKLSVNTSVTFEEETDTIDSNEDAQIDEADPVPEAFSQEFLNSHAKSHHKLDFQAATVKYPWQQSSAPQFEEKDSVPKEKDEIFFRKMEFFTSSYQPNPATLPQIHYQQFNFQDGQLSSCISPGLVLGLADNEVHSGVELRLVEKRPDDTNQRWIYREEERTFHLMSNPRLVLAVSMPQTHPGMLEKAAKVQGCPVILQTYREASAGAANQKWLYLSNRKALLAFYSTVLDQEVTAANQAAICTFCITNTEGINQSGYFFVSPNSKEKIMLCLACARARRGRKKLSKLPGDSVFSCASGSRKPCVNPLGPFKCLDVRKIDLSTSEVHSTLTYFVECLRLLQMENSMRTISEEQTATRIQPSVKIIAFKNGAGCKDGQLIIARTFTLLLAMCTRRLDLPRPACRLYTKDGALMLTLPGLVAWAVNEYLTQSDLEEQHYIGNGCLESQAAEQTEREKSRCSASRVTPEDLIHMDDSLLSFILERPIEVWVSGGEPFRPLDVVQKAERIERKNWLKKEKILTDVNTLRHKIRHLQGRRITMLKPAKMFSTKSPIQPVVVEGGWTEETPEEMKILESIQQIETHLSEVETLQLKKHHSALGKVPSTQKSLYSQPATKRVLVYLNGGKAEEGIFAWGKTIEELLANCTSRLHMRQPAKVCYTCDGEEVKSWDGIERDMILCISAGEPFLNRNASKQKVEVRANYARIRKQQGPNATNIIVSPSKNLNMQMKLPDLLLALPSSALRENAF</sequence>
<dbReference type="RefSeq" id="XP_033784448.1">
    <property type="nucleotide sequence ID" value="XM_033928557.1"/>
</dbReference>
<dbReference type="OrthoDB" id="9999986at2759"/>
<dbReference type="GO" id="GO:0035556">
    <property type="term" value="P:intracellular signal transduction"/>
    <property type="evidence" value="ECO:0007669"/>
    <property type="project" value="InterPro"/>
</dbReference>
<dbReference type="Pfam" id="PF25510">
    <property type="entry name" value="Ubiquitin_DCDC1"/>
    <property type="match status" value="1"/>
</dbReference>
<dbReference type="GeneID" id="117352239"/>
<dbReference type="GO" id="GO:1902412">
    <property type="term" value="P:regulation of mitotic cytokinesis"/>
    <property type="evidence" value="ECO:0007669"/>
    <property type="project" value="InterPro"/>
</dbReference>
<dbReference type="GO" id="GO:0030496">
    <property type="term" value="C:midbody"/>
    <property type="evidence" value="ECO:0007669"/>
    <property type="project" value="TreeGrafter"/>
</dbReference>
<dbReference type="CDD" id="cd23427">
    <property type="entry name" value="beta-trefoil_Ricin_DCDC1"/>
    <property type="match status" value="1"/>
</dbReference>
<organism evidence="3 6">
    <name type="scientific">Geotrypetes seraphini</name>
    <name type="common">Gaboon caecilian</name>
    <name type="synonym">Caecilia seraphini</name>
    <dbReference type="NCBI Taxonomy" id="260995"/>
    <lineage>
        <taxon>Eukaryota</taxon>
        <taxon>Metazoa</taxon>
        <taxon>Chordata</taxon>
        <taxon>Craniata</taxon>
        <taxon>Vertebrata</taxon>
        <taxon>Euteleostomi</taxon>
        <taxon>Amphibia</taxon>
        <taxon>Gymnophiona</taxon>
        <taxon>Geotrypetes</taxon>
    </lineage>
</organism>
<dbReference type="InterPro" id="IPR003533">
    <property type="entry name" value="Doublecortin_dom"/>
</dbReference>
<dbReference type="SUPFAM" id="SSF50370">
    <property type="entry name" value="Ricin B-like lectins"/>
    <property type="match status" value="2"/>
</dbReference>
<evidence type="ECO:0000313" key="8">
    <source>
        <dbReference type="RefSeq" id="XP_033784448.1"/>
    </source>
</evidence>
<keyword evidence="3" id="KW-1185">Reference proteome</keyword>
<dbReference type="GO" id="GO:0008017">
    <property type="term" value="F:microtubule binding"/>
    <property type="evidence" value="ECO:0007669"/>
    <property type="project" value="InterPro"/>
</dbReference>
<dbReference type="PANTHER" id="PTHR46302:SF3">
    <property type="entry name" value="DOUBLECORTIN DOMAIN-CONTAINING PROTEIN 1"/>
    <property type="match status" value="1"/>
</dbReference>
<feature type="compositionally biased region" description="Polar residues" evidence="1">
    <location>
        <begin position="120"/>
        <end position="129"/>
    </location>
</feature>
<evidence type="ECO:0000313" key="5">
    <source>
        <dbReference type="RefSeq" id="XP_033784444.1"/>
    </source>
</evidence>
<dbReference type="CDD" id="cd17157">
    <property type="entry name" value="DCX2_DCDC5"/>
    <property type="match status" value="1"/>
</dbReference>
<name>A0A6P8QCC0_GEOSA</name>
<dbReference type="InterPro" id="IPR057424">
    <property type="entry name" value="Ubiquitin_DCDC1"/>
</dbReference>
<feature type="domain" description="Doublecortin" evidence="2">
    <location>
        <begin position="167"/>
        <end position="234"/>
    </location>
</feature>
<protein>
    <submittedName>
        <fullName evidence="4 5">Doublecortin domain-containing protein 1 isoform X1</fullName>
    </submittedName>
</protein>
<dbReference type="InterPro" id="IPR035992">
    <property type="entry name" value="Ricin_B-like_lectins"/>
</dbReference>
<dbReference type="Proteomes" id="UP000515159">
    <property type="component" value="Chromosome 19"/>
</dbReference>
<dbReference type="Pfam" id="PF24478">
    <property type="entry name" value="DCX2_DCDC1"/>
    <property type="match status" value="3"/>
</dbReference>
<dbReference type="RefSeq" id="XP_033784446.1">
    <property type="nucleotide sequence ID" value="XM_033928555.1"/>
</dbReference>
<dbReference type="Gene3D" id="3.10.20.230">
    <property type="entry name" value="Doublecortin domain"/>
    <property type="match status" value="1"/>
</dbReference>
<dbReference type="PANTHER" id="PTHR46302">
    <property type="entry name" value="DOUBLECORTIN DOMAIN-CONTAINING PROTEIN 1"/>
    <property type="match status" value="1"/>
</dbReference>
<evidence type="ECO:0000313" key="7">
    <source>
        <dbReference type="RefSeq" id="XP_033784447.1"/>
    </source>
</evidence>
<proteinExistence type="predicted"/>
<dbReference type="RefSeq" id="XP_033784444.1">
    <property type="nucleotide sequence ID" value="XM_033928553.1"/>
</dbReference>
<gene>
    <name evidence="4 5 6 7 8" type="primary">DCDC1</name>
</gene>
<reference evidence="4 5" key="1">
    <citation type="submission" date="2025-04" db="UniProtKB">
        <authorList>
            <consortium name="RefSeq"/>
        </authorList>
    </citation>
    <scope>IDENTIFICATION</scope>
</reference>
<dbReference type="PROSITE" id="PS50309">
    <property type="entry name" value="DC"/>
    <property type="match status" value="2"/>
</dbReference>
<evidence type="ECO:0000313" key="3">
    <source>
        <dbReference type="Proteomes" id="UP000515159"/>
    </source>
</evidence>
<dbReference type="InterPro" id="IPR043188">
    <property type="entry name" value="DCDC1"/>
</dbReference>
<dbReference type="SUPFAM" id="SSF89837">
    <property type="entry name" value="Doublecortin (DC)"/>
    <property type="match status" value="5"/>
</dbReference>
<dbReference type="CTD" id="341019"/>
<dbReference type="RefSeq" id="XP_033784443.1">
    <property type="nucleotide sequence ID" value="XM_033928552.1"/>
</dbReference>
<dbReference type="InterPro" id="IPR036572">
    <property type="entry name" value="Doublecortin_dom_sf"/>
</dbReference>
<dbReference type="InterPro" id="IPR056415">
    <property type="entry name" value="DCX2_DCDC1"/>
</dbReference>